<evidence type="ECO:0000313" key="1">
    <source>
        <dbReference type="EMBL" id="KAK1257454.1"/>
    </source>
</evidence>
<comment type="caution">
    <text evidence="1">The sequence shown here is derived from an EMBL/GenBank/DDBJ whole genome shotgun (WGS) entry which is preliminary data.</text>
</comment>
<name>A0AAV9A1B4_ACOGR</name>
<dbReference type="AlphaFoldDB" id="A0AAV9A1B4"/>
<gene>
    <name evidence="1" type="ORF">QJS04_geneDACA023938</name>
</gene>
<evidence type="ECO:0000313" key="2">
    <source>
        <dbReference type="Proteomes" id="UP001179952"/>
    </source>
</evidence>
<sequence>MVLGQKLVLGSKGRVRTCKVVLGEWIFGRKVLSPSKRSVSLKKINVIRFEIGIWLEE</sequence>
<keyword evidence="2" id="KW-1185">Reference proteome</keyword>
<accession>A0AAV9A1B4</accession>
<reference evidence="1" key="2">
    <citation type="submission" date="2023-06" db="EMBL/GenBank/DDBJ databases">
        <authorList>
            <person name="Ma L."/>
            <person name="Liu K.-W."/>
            <person name="Li Z."/>
            <person name="Hsiao Y.-Y."/>
            <person name="Qi Y."/>
            <person name="Fu T."/>
            <person name="Tang G."/>
            <person name="Zhang D."/>
            <person name="Sun W.-H."/>
            <person name="Liu D.-K."/>
            <person name="Li Y."/>
            <person name="Chen G.-Z."/>
            <person name="Liu X.-D."/>
            <person name="Liao X.-Y."/>
            <person name="Jiang Y.-T."/>
            <person name="Yu X."/>
            <person name="Hao Y."/>
            <person name="Huang J."/>
            <person name="Zhao X.-W."/>
            <person name="Ke S."/>
            <person name="Chen Y.-Y."/>
            <person name="Wu W.-L."/>
            <person name="Hsu J.-L."/>
            <person name="Lin Y.-F."/>
            <person name="Huang M.-D."/>
            <person name="Li C.-Y."/>
            <person name="Huang L."/>
            <person name="Wang Z.-W."/>
            <person name="Zhao X."/>
            <person name="Zhong W.-Y."/>
            <person name="Peng D.-H."/>
            <person name="Ahmad S."/>
            <person name="Lan S."/>
            <person name="Zhang J.-S."/>
            <person name="Tsai W.-C."/>
            <person name="Van De Peer Y."/>
            <person name="Liu Z.-J."/>
        </authorList>
    </citation>
    <scope>NUCLEOTIDE SEQUENCE</scope>
    <source>
        <strain evidence="1">SCP</strain>
        <tissue evidence="1">Leaves</tissue>
    </source>
</reference>
<dbReference type="Proteomes" id="UP001179952">
    <property type="component" value="Unassembled WGS sequence"/>
</dbReference>
<dbReference type="EMBL" id="JAUJYN010000042">
    <property type="protein sequence ID" value="KAK1257454.1"/>
    <property type="molecule type" value="Genomic_DNA"/>
</dbReference>
<proteinExistence type="predicted"/>
<reference evidence="1" key="1">
    <citation type="journal article" date="2023" name="Nat. Commun.">
        <title>Diploid and tetraploid genomes of Acorus and the evolution of monocots.</title>
        <authorList>
            <person name="Ma L."/>
            <person name="Liu K.W."/>
            <person name="Li Z."/>
            <person name="Hsiao Y.Y."/>
            <person name="Qi Y."/>
            <person name="Fu T."/>
            <person name="Tang G.D."/>
            <person name="Zhang D."/>
            <person name="Sun W.H."/>
            <person name="Liu D.K."/>
            <person name="Li Y."/>
            <person name="Chen G.Z."/>
            <person name="Liu X.D."/>
            <person name="Liao X.Y."/>
            <person name="Jiang Y.T."/>
            <person name="Yu X."/>
            <person name="Hao Y."/>
            <person name="Huang J."/>
            <person name="Zhao X.W."/>
            <person name="Ke S."/>
            <person name="Chen Y.Y."/>
            <person name="Wu W.L."/>
            <person name="Hsu J.L."/>
            <person name="Lin Y.F."/>
            <person name="Huang M.D."/>
            <person name="Li C.Y."/>
            <person name="Huang L."/>
            <person name="Wang Z.W."/>
            <person name="Zhao X."/>
            <person name="Zhong W.Y."/>
            <person name="Peng D.H."/>
            <person name="Ahmad S."/>
            <person name="Lan S."/>
            <person name="Zhang J.S."/>
            <person name="Tsai W.C."/>
            <person name="Van de Peer Y."/>
            <person name="Liu Z.J."/>
        </authorList>
    </citation>
    <scope>NUCLEOTIDE SEQUENCE</scope>
    <source>
        <strain evidence="1">SCP</strain>
    </source>
</reference>
<protein>
    <submittedName>
        <fullName evidence="1">Uncharacterized protein</fullName>
    </submittedName>
</protein>
<organism evidence="1 2">
    <name type="scientific">Acorus gramineus</name>
    <name type="common">Dwarf sweet flag</name>
    <dbReference type="NCBI Taxonomy" id="55184"/>
    <lineage>
        <taxon>Eukaryota</taxon>
        <taxon>Viridiplantae</taxon>
        <taxon>Streptophyta</taxon>
        <taxon>Embryophyta</taxon>
        <taxon>Tracheophyta</taxon>
        <taxon>Spermatophyta</taxon>
        <taxon>Magnoliopsida</taxon>
        <taxon>Liliopsida</taxon>
        <taxon>Acoraceae</taxon>
        <taxon>Acorus</taxon>
    </lineage>
</organism>